<gene>
    <name evidence="2" type="ORF">ACFS5N_16890</name>
</gene>
<dbReference type="PROSITE" id="PS51257">
    <property type="entry name" value="PROKAR_LIPOPROTEIN"/>
    <property type="match status" value="1"/>
</dbReference>
<protein>
    <submittedName>
        <fullName evidence="2">DUF4843 domain-containing protein</fullName>
    </submittedName>
</protein>
<evidence type="ECO:0000313" key="2">
    <source>
        <dbReference type="EMBL" id="MFD2874162.1"/>
    </source>
</evidence>
<evidence type="ECO:0000256" key="1">
    <source>
        <dbReference type="SAM" id="SignalP"/>
    </source>
</evidence>
<keyword evidence="1" id="KW-0732">Signal</keyword>
<name>A0ABW5YFX3_9SPHI</name>
<comment type="caution">
    <text evidence="2">The sequence shown here is derived from an EMBL/GenBank/DDBJ whole genome shotgun (WGS) entry which is preliminary data.</text>
</comment>
<evidence type="ECO:0000313" key="3">
    <source>
        <dbReference type="Proteomes" id="UP001597557"/>
    </source>
</evidence>
<proteinExistence type="predicted"/>
<dbReference type="Proteomes" id="UP001597557">
    <property type="component" value="Unassembled WGS sequence"/>
</dbReference>
<sequence>MKKITLFLVCCAVGLLWTACKKENLTTYSSPGGKDNIYLGLATTDTAGYIYTFAYNPAQISDTLWVKVTVSGERVHKARSFVLSADPKSSTAIPSVHYEPLKPSYIMPADSGIVHVPIILLNTDTALQNKTVTIKLVVTGGTDFSTNLPLADRSRLISFSNRLEEPSWWPYWGQLGAYSRVKHQLFLIASGTRDLVELNPAKDPNFYLQIPRCLYYIENLHEFLQDPFTWVAQNPDKGYTLTKRNDNTGDYDFYSTSAPNKKFWLKYFPSVNKLIFIDENGNQILI</sequence>
<keyword evidence="3" id="KW-1185">Reference proteome</keyword>
<accession>A0ABW5YFX3</accession>
<dbReference type="Pfam" id="PF16132">
    <property type="entry name" value="DUF4843"/>
    <property type="match status" value="1"/>
</dbReference>
<dbReference type="InterPro" id="IPR032299">
    <property type="entry name" value="DUF4843"/>
</dbReference>
<organism evidence="2 3">
    <name type="scientific">Mucilaginibacter ximonensis</name>
    <dbReference type="NCBI Taxonomy" id="538021"/>
    <lineage>
        <taxon>Bacteria</taxon>
        <taxon>Pseudomonadati</taxon>
        <taxon>Bacteroidota</taxon>
        <taxon>Sphingobacteriia</taxon>
        <taxon>Sphingobacteriales</taxon>
        <taxon>Sphingobacteriaceae</taxon>
        <taxon>Mucilaginibacter</taxon>
    </lineage>
</organism>
<feature type="chain" id="PRO_5045616076" evidence="1">
    <location>
        <begin position="22"/>
        <end position="286"/>
    </location>
</feature>
<reference evidence="3" key="1">
    <citation type="journal article" date="2019" name="Int. J. Syst. Evol. Microbiol.">
        <title>The Global Catalogue of Microorganisms (GCM) 10K type strain sequencing project: providing services to taxonomists for standard genome sequencing and annotation.</title>
        <authorList>
            <consortium name="The Broad Institute Genomics Platform"/>
            <consortium name="The Broad Institute Genome Sequencing Center for Infectious Disease"/>
            <person name="Wu L."/>
            <person name="Ma J."/>
        </authorList>
    </citation>
    <scope>NUCLEOTIDE SEQUENCE [LARGE SCALE GENOMIC DNA]</scope>
    <source>
        <strain evidence="3">KCTC 22437</strain>
    </source>
</reference>
<feature type="signal peptide" evidence="1">
    <location>
        <begin position="1"/>
        <end position="21"/>
    </location>
</feature>
<dbReference type="RefSeq" id="WP_377188284.1">
    <property type="nucleotide sequence ID" value="NZ_JBHUPD010000003.1"/>
</dbReference>
<dbReference type="EMBL" id="JBHUPD010000003">
    <property type="protein sequence ID" value="MFD2874162.1"/>
    <property type="molecule type" value="Genomic_DNA"/>
</dbReference>